<organism evidence="5 6">
    <name type="scientific">Thalassotalea psychrophila</name>
    <dbReference type="NCBI Taxonomy" id="3065647"/>
    <lineage>
        <taxon>Bacteria</taxon>
        <taxon>Pseudomonadati</taxon>
        <taxon>Pseudomonadota</taxon>
        <taxon>Gammaproteobacteria</taxon>
        <taxon>Alteromonadales</taxon>
        <taxon>Colwelliaceae</taxon>
        <taxon>Thalassotalea</taxon>
    </lineage>
</organism>
<feature type="domain" description="OmpR/PhoB-type" evidence="4">
    <location>
        <begin position="9"/>
        <end position="107"/>
    </location>
</feature>
<dbReference type="Gene3D" id="1.10.10.10">
    <property type="entry name" value="Winged helix-like DNA-binding domain superfamily/Winged helix DNA-binding domain"/>
    <property type="match status" value="1"/>
</dbReference>
<dbReference type="Proteomes" id="UP001258994">
    <property type="component" value="Chromosome"/>
</dbReference>
<name>A0ABY9TXT6_9GAMM</name>
<accession>A0ABY9TXT6</accession>
<evidence type="ECO:0000313" key="5">
    <source>
        <dbReference type="EMBL" id="WNC73677.1"/>
    </source>
</evidence>
<sequence length="722" mass="81783">MAGIRLSTQEVFIFDEFKINLSKERIYKNNEEIKLEPQLFSCLALLVLESPNVVSRERIQNDVWAGRHVSDEAIRAAFKKLRKILGDDAKSPIFIKTVPRQGYKFIAPVERALKTDISNNKLLNNKFKFNHLNPYFIIVLLCLFVGFFYISYSKNTTDNDLSIPPKFEVSRITALAGSETYGSFNHNTQTISFTHRSKSDAPQQILIKNLKNNRLQKISWDGAHYSGAYWSRGGNKLAFGRSNKGLSSNIITEFNKSGDVVDVNELKHLKLKGKYVVGWHRDNALYLAQEAHISNNRSIYKFDLTTQELISVTSPQVTGSGDYLASESFDGKYLAIIREVATGEFSLLVLETGSGTLIANRIVPMFVNRIVWHQDNNTLTLSAFNGAAASFDIAKNSLRNLPEFPAYTNDIFAECGKNCYLMRQHNGNYLDIKEEPNSLLSHKTENNTPLISASDIIALSGAQDLPRYNQSGSAIYFATLTAESLMIHKQESGGNLSIKACWPSDVIISNLEISPNEKHFAVIVNQRLVIEPIKTLSECNLTSHTQPVYITDSLKKVADPVWHDENEFLYITVYENGKPNIKRFSLKDKKYTHVINDYIAYRPYYGFKGYNAVVIDKNKIAWLVFIDNKKVIKKLNLAKVESANLHRWAIDKTGLYFTSRQGRESFLINVNFNTNPEKNKGMTKVSIGNNKFRVGFDLHPNKSKLLLVESLSAQSDFVKVTW</sequence>
<dbReference type="RefSeq" id="WP_348392788.1">
    <property type="nucleotide sequence ID" value="NZ_CP134145.1"/>
</dbReference>
<dbReference type="Pfam" id="PF00486">
    <property type="entry name" value="Trans_reg_C"/>
    <property type="match status" value="1"/>
</dbReference>
<dbReference type="Gene3D" id="2.120.10.30">
    <property type="entry name" value="TolB, C-terminal domain"/>
    <property type="match status" value="1"/>
</dbReference>
<evidence type="ECO:0000313" key="6">
    <source>
        <dbReference type="Proteomes" id="UP001258994"/>
    </source>
</evidence>
<evidence type="ECO:0000256" key="2">
    <source>
        <dbReference type="PROSITE-ProRule" id="PRU01091"/>
    </source>
</evidence>
<proteinExistence type="predicted"/>
<dbReference type="PROSITE" id="PS51755">
    <property type="entry name" value="OMPR_PHOB"/>
    <property type="match status" value="1"/>
</dbReference>
<protein>
    <submittedName>
        <fullName evidence="5">Transcriptional regulator</fullName>
    </submittedName>
</protein>
<keyword evidence="6" id="KW-1185">Reference proteome</keyword>
<keyword evidence="1 2" id="KW-0238">DNA-binding</keyword>
<dbReference type="InterPro" id="IPR011042">
    <property type="entry name" value="6-blade_b-propeller_TolB-like"/>
</dbReference>
<feature type="transmembrane region" description="Helical" evidence="3">
    <location>
        <begin position="132"/>
        <end position="152"/>
    </location>
</feature>
<keyword evidence="3" id="KW-0812">Transmembrane</keyword>
<evidence type="ECO:0000259" key="4">
    <source>
        <dbReference type="PROSITE" id="PS51755"/>
    </source>
</evidence>
<evidence type="ECO:0000256" key="1">
    <source>
        <dbReference type="ARBA" id="ARBA00023125"/>
    </source>
</evidence>
<feature type="DNA-binding region" description="OmpR/PhoB-type" evidence="2">
    <location>
        <begin position="9"/>
        <end position="107"/>
    </location>
</feature>
<dbReference type="SUPFAM" id="SSF82171">
    <property type="entry name" value="DPP6 N-terminal domain-like"/>
    <property type="match status" value="1"/>
</dbReference>
<keyword evidence="3" id="KW-0472">Membrane</keyword>
<dbReference type="SUPFAM" id="SSF69304">
    <property type="entry name" value="Tricorn protease N-terminal domain"/>
    <property type="match status" value="1"/>
</dbReference>
<reference evidence="6" key="1">
    <citation type="submission" date="2023-09" db="EMBL/GenBank/DDBJ databases">
        <authorList>
            <person name="Zhang C."/>
        </authorList>
    </citation>
    <scope>NUCLEOTIDE SEQUENCE [LARGE SCALE GENOMIC DNA]</scope>
    <source>
        <strain evidence="6">SQ149</strain>
    </source>
</reference>
<dbReference type="CDD" id="cd00383">
    <property type="entry name" value="trans_reg_C"/>
    <property type="match status" value="1"/>
</dbReference>
<dbReference type="InterPro" id="IPR001867">
    <property type="entry name" value="OmpR/PhoB-type_DNA-bd"/>
</dbReference>
<gene>
    <name evidence="5" type="ORF">RGQ13_06710</name>
</gene>
<dbReference type="SUPFAM" id="SSF46894">
    <property type="entry name" value="C-terminal effector domain of the bipartite response regulators"/>
    <property type="match status" value="1"/>
</dbReference>
<dbReference type="InterPro" id="IPR036388">
    <property type="entry name" value="WH-like_DNA-bd_sf"/>
</dbReference>
<dbReference type="SMART" id="SM00862">
    <property type="entry name" value="Trans_reg_C"/>
    <property type="match status" value="1"/>
</dbReference>
<dbReference type="EMBL" id="CP134145">
    <property type="protein sequence ID" value="WNC73677.1"/>
    <property type="molecule type" value="Genomic_DNA"/>
</dbReference>
<keyword evidence="3" id="KW-1133">Transmembrane helix</keyword>
<evidence type="ECO:0000256" key="3">
    <source>
        <dbReference type="SAM" id="Phobius"/>
    </source>
</evidence>
<dbReference type="InterPro" id="IPR016032">
    <property type="entry name" value="Sig_transdc_resp-reg_C-effctor"/>
</dbReference>